<gene>
    <name evidence="2" type="ORF">SAMN04488025_12741</name>
</gene>
<dbReference type="STRING" id="201973.SAMN04488025_12741"/>
<evidence type="ECO:0000313" key="2">
    <source>
        <dbReference type="EMBL" id="SFG34394.1"/>
    </source>
</evidence>
<reference evidence="2 3" key="1">
    <citation type="submission" date="2016-10" db="EMBL/GenBank/DDBJ databases">
        <authorList>
            <person name="de Groot N.N."/>
        </authorList>
    </citation>
    <scope>NUCLEOTIDE SEQUENCE [LARGE SCALE GENOMIC DNA]</scope>
    <source>
        <strain evidence="2 3">DSM 44945</strain>
    </source>
</reference>
<dbReference type="Pfam" id="PF18910">
    <property type="entry name" value="DUF5665"/>
    <property type="match status" value="1"/>
</dbReference>
<keyword evidence="1" id="KW-1133">Transmembrane helix</keyword>
<feature type="transmembrane region" description="Helical" evidence="1">
    <location>
        <begin position="45"/>
        <end position="72"/>
    </location>
</feature>
<keyword evidence="3" id="KW-1185">Reference proteome</keyword>
<dbReference type="AlphaFoldDB" id="A0A1I2R170"/>
<accession>A0A1I2R170</accession>
<keyword evidence="1" id="KW-0472">Membrane</keyword>
<organism evidence="2 3">
    <name type="scientific">Planifilum fulgidum</name>
    <dbReference type="NCBI Taxonomy" id="201973"/>
    <lineage>
        <taxon>Bacteria</taxon>
        <taxon>Bacillati</taxon>
        <taxon>Bacillota</taxon>
        <taxon>Bacilli</taxon>
        <taxon>Bacillales</taxon>
        <taxon>Thermoactinomycetaceae</taxon>
        <taxon>Planifilum</taxon>
    </lineage>
</organism>
<evidence type="ECO:0000256" key="1">
    <source>
        <dbReference type="SAM" id="Phobius"/>
    </source>
</evidence>
<dbReference type="EMBL" id="FOOK01000027">
    <property type="protein sequence ID" value="SFG34394.1"/>
    <property type="molecule type" value="Genomic_DNA"/>
</dbReference>
<protein>
    <submittedName>
        <fullName evidence="2">Uncharacterized protein</fullName>
    </submittedName>
</protein>
<sequence>MGGDEKELEEWMRRIDERLKRIARQMEMGEIAEYIQLLNRPRRLILINIVAGIARGVGIAIGVTLFTATIIYGLQKLGALNLPIIGDFIAEIVKIVQAQLELDGIRY</sequence>
<evidence type="ECO:0000313" key="3">
    <source>
        <dbReference type="Proteomes" id="UP000198661"/>
    </source>
</evidence>
<dbReference type="Proteomes" id="UP000198661">
    <property type="component" value="Unassembled WGS sequence"/>
</dbReference>
<keyword evidence="1" id="KW-0812">Transmembrane</keyword>
<dbReference type="InterPro" id="IPR043723">
    <property type="entry name" value="DUF5665"/>
</dbReference>
<name>A0A1I2R170_9BACL</name>
<proteinExistence type="predicted"/>
<dbReference type="OrthoDB" id="1634137at2"/>